<organism evidence="3 4">
    <name type="scientific">Kiloniella litopenaei</name>
    <dbReference type="NCBI Taxonomy" id="1549748"/>
    <lineage>
        <taxon>Bacteria</taxon>
        <taxon>Pseudomonadati</taxon>
        <taxon>Pseudomonadota</taxon>
        <taxon>Alphaproteobacteria</taxon>
        <taxon>Rhodospirillales</taxon>
        <taxon>Kiloniellaceae</taxon>
        <taxon>Kiloniella</taxon>
    </lineage>
</organism>
<keyword evidence="2" id="KW-0472">Membrane</keyword>
<evidence type="ECO:0000256" key="1">
    <source>
        <dbReference type="SAM" id="MobiDB-lite"/>
    </source>
</evidence>
<evidence type="ECO:0000256" key="2">
    <source>
        <dbReference type="SAM" id="Phobius"/>
    </source>
</evidence>
<keyword evidence="2" id="KW-0812">Transmembrane</keyword>
<accession>A0A0M2R6S3</accession>
<keyword evidence="2" id="KW-1133">Transmembrane helix</keyword>
<feature type="compositionally biased region" description="Basic and acidic residues" evidence="1">
    <location>
        <begin position="48"/>
        <end position="57"/>
    </location>
</feature>
<evidence type="ECO:0000313" key="3">
    <source>
        <dbReference type="EMBL" id="KKJ75218.1"/>
    </source>
</evidence>
<gene>
    <name evidence="3" type="ORF">WH95_19560</name>
</gene>
<protein>
    <submittedName>
        <fullName evidence="3">Uncharacterized protein</fullName>
    </submittedName>
</protein>
<feature type="transmembrane region" description="Helical" evidence="2">
    <location>
        <begin position="23"/>
        <end position="43"/>
    </location>
</feature>
<feature type="region of interest" description="Disordered" evidence="1">
    <location>
        <begin position="46"/>
        <end position="71"/>
    </location>
</feature>
<dbReference type="RefSeq" id="WP_046510101.1">
    <property type="nucleotide sequence ID" value="NZ_LANI01000037.1"/>
</dbReference>
<reference evidence="3 4" key="1">
    <citation type="submission" date="2015-03" db="EMBL/GenBank/DDBJ databases">
        <title>Genome sequence of Kiloniella sp. P1-1, isolated from the gut microflora of Pacific white shrimp, Penaeus vannamei.</title>
        <authorList>
            <person name="Shao Z."/>
            <person name="Wang L."/>
            <person name="Li X."/>
        </authorList>
    </citation>
    <scope>NUCLEOTIDE SEQUENCE [LARGE SCALE GENOMIC DNA]</scope>
    <source>
        <strain evidence="3 4">P1-1</strain>
    </source>
</reference>
<proteinExistence type="predicted"/>
<dbReference type="AlphaFoldDB" id="A0A0M2R6S3"/>
<name>A0A0M2R6S3_9PROT</name>
<dbReference type="Proteomes" id="UP000034491">
    <property type="component" value="Unassembled WGS sequence"/>
</dbReference>
<comment type="caution">
    <text evidence="3">The sequence shown here is derived from an EMBL/GenBank/DDBJ whole genome shotgun (WGS) entry which is preliminary data.</text>
</comment>
<sequence length="176" mass="19545">MSEASVENDTEIVEKKTDHSKKFIVVAGGFSLVLLILALGIGMQSSSDKSENQEVEQKQNPAHKPKLTSLSFEEGFSNAKRTVEAEQQSQTTVVYQEKNNDVAAWEQELLAKKRKNALLALQGEMQLEENKDLEEVGSNSGYGDIDPDIYVNQRTDEIDDNISALQEQLKALETGK</sequence>
<dbReference type="STRING" id="1549748.WH95_19560"/>
<evidence type="ECO:0000313" key="4">
    <source>
        <dbReference type="Proteomes" id="UP000034491"/>
    </source>
</evidence>
<dbReference type="EMBL" id="LANI01000037">
    <property type="protein sequence ID" value="KKJ75218.1"/>
    <property type="molecule type" value="Genomic_DNA"/>
</dbReference>
<keyword evidence="4" id="KW-1185">Reference proteome</keyword>